<dbReference type="AlphaFoldDB" id="A0AA41R538"/>
<proteinExistence type="predicted"/>
<gene>
    <name evidence="1" type="ORF">MRX98_11125</name>
</gene>
<dbReference type="Proteomes" id="UP001165427">
    <property type="component" value="Unassembled WGS sequence"/>
</dbReference>
<evidence type="ECO:0000313" key="1">
    <source>
        <dbReference type="EMBL" id="MCJ8501125.1"/>
    </source>
</evidence>
<dbReference type="Gene3D" id="3.10.580.10">
    <property type="entry name" value="CBS-domain"/>
    <property type="match status" value="1"/>
</dbReference>
<sequence>MDRMKVRELMRPVDEFQRISSNATFMEALETLDRADLAFRSGNAPERIVLVMGERGRIVGKLSPIDVVRALEPNFAPIDNIKPGFHTRLAQASLDAMKEQLRVWHKPLTKLRQKAERIKIRDFITMPRADQMTQAEDTVNKAFHLFIVGRHGSLFVQDGREIVGLIRFSDVYRKIREAIHVSPAPVFEAVAAPA</sequence>
<protein>
    <submittedName>
        <fullName evidence="1">CBS domain-containing protein</fullName>
    </submittedName>
</protein>
<keyword evidence="2" id="KW-1185">Reference proteome</keyword>
<evidence type="ECO:0000313" key="2">
    <source>
        <dbReference type="Proteomes" id="UP001165427"/>
    </source>
</evidence>
<dbReference type="RefSeq" id="WP_246907419.1">
    <property type="nucleotide sequence ID" value="NZ_JALJRB010000010.1"/>
</dbReference>
<dbReference type="InterPro" id="IPR046342">
    <property type="entry name" value="CBS_dom_sf"/>
</dbReference>
<reference evidence="1" key="1">
    <citation type="submission" date="2022-04" db="EMBL/GenBank/DDBJ databases">
        <title>Desulfatitalea alkaliphila sp. nov., a novel anaerobic sulfate-reducing bacterium isolated from terrestrial mud volcano, Taman Peninsula, Russia.</title>
        <authorList>
            <person name="Khomyakova M.A."/>
            <person name="Merkel A.Y."/>
            <person name="Slobodkin A.I."/>
        </authorList>
    </citation>
    <scope>NUCLEOTIDE SEQUENCE</scope>
    <source>
        <strain evidence="1">M08but</strain>
    </source>
</reference>
<dbReference type="EMBL" id="JALJRB010000010">
    <property type="protein sequence ID" value="MCJ8501125.1"/>
    <property type="molecule type" value="Genomic_DNA"/>
</dbReference>
<organism evidence="1 2">
    <name type="scientific">Desulfatitalea alkaliphila</name>
    <dbReference type="NCBI Taxonomy" id="2929485"/>
    <lineage>
        <taxon>Bacteria</taxon>
        <taxon>Pseudomonadati</taxon>
        <taxon>Thermodesulfobacteriota</taxon>
        <taxon>Desulfobacteria</taxon>
        <taxon>Desulfobacterales</taxon>
        <taxon>Desulfosarcinaceae</taxon>
        <taxon>Desulfatitalea</taxon>
    </lineage>
</organism>
<name>A0AA41R538_9BACT</name>
<accession>A0AA41R538</accession>
<dbReference type="SUPFAM" id="SSF54631">
    <property type="entry name" value="CBS-domain pair"/>
    <property type="match status" value="1"/>
</dbReference>
<comment type="caution">
    <text evidence="1">The sequence shown here is derived from an EMBL/GenBank/DDBJ whole genome shotgun (WGS) entry which is preliminary data.</text>
</comment>